<reference evidence="3" key="1">
    <citation type="submission" date="2021-01" db="EMBL/GenBank/DDBJ databases">
        <authorList>
            <person name="Corre E."/>
            <person name="Pelletier E."/>
            <person name="Niang G."/>
            <person name="Scheremetjew M."/>
            <person name="Finn R."/>
            <person name="Kale V."/>
            <person name="Holt S."/>
            <person name="Cochrane G."/>
            <person name="Meng A."/>
            <person name="Brown T."/>
            <person name="Cohen L."/>
        </authorList>
    </citation>
    <scope>NUCLEOTIDE SEQUENCE</scope>
    <source>
        <strain evidence="3">CCMP1594</strain>
    </source>
</reference>
<name>A0A7S4FEK8_9EUGL</name>
<organism evidence="3">
    <name type="scientific">Eutreptiella gymnastica</name>
    <dbReference type="NCBI Taxonomy" id="73025"/>
    <lineage>
        <taxon>Eukaryota</taxon>
        <taxon>Discoba</taxon>
        <taxon>Euglenozoa</taxon>
        <taxon>Euglenida</taxon>
        <taxon>Spirocuta</taxon>
        <taxon>Euglenophyceae</taxon>
        <taxon>Eutreptiales</taxon>
        <taxon>Eutreptiaceae</taxon>
        <taxon>Eutreptiella</taxon>
    </lineage>
</organism>
<dbReference type="EMBL" id="HBJA01008125">
    <property type="protein sequence ID" value="CAE0791431.1"/>
    <property type="molecule type" value="Transcribed_RNA"/>
</dbReference>
<proteinExistence type="predicted"/>
<sequence length="234" mass="26235">MVVVLQILSSGVLSGAGFFVGDAVSQFMELHCNACRRKTDNEETNEYVLRRSLRFSVSGLFAGMYQDLWCRAMDDLVRLRSPGWTVVVKTAIDQAANVVYLGILEGLNAVMAGDDVVKVWRSAFCNMYWAYVLMDVPVDLFVFAVVDIQWQGVFQVFAELCIAVVMSHLLFEHVSVDALTDGSALCECSRRSSQAWVPHGEGKEEAGPMHRNKEDVAQQLQQQQPEQQQQQHDP</sequence>
<evidence type="ECO:0000313" key="3">
    <source>
        <dbReference type="EMBL" id="CAE0791431.1"/>
    </source>
</evidence>
<feature type="chain" id="PRO_5031320669" description="Protein RFT1 homolog" evidence="2">
    <location>
        <begin position="18"/>
        <end position="234"/>
    </location>
</feature>
<evidence type="ECO:0008006" key="4">
    <source>
        <dbReference type="Google" id="ProtNLM"/>
    </source>
</evidence>
<feature type="compositionally biased region" description="Basic and acidic residues" evidence="1">
    <location>
        <begin position="200"/>
        <end position="216"/>
    </location>
</feature>
<evidence type="ECO:0000256" key="2">
    <source>
        <dbReference type="SAM" id="SignalP"/>
    </source>
</evidence>
<gene>
    <name evidence="3" type="ORF">EGYM00163_LOCUS2546</name>
</gene>
<feature type="signal peptide" evidence="2">
    <location>
        <begin position="1"/>
        <end position="17"/>
    </location>
</feature>
<accession>A0A7S4FEK8</accession>
<feature type="region of interest" description="Disordered" evidence="1">
    <location>
        <begin position="195"/>
        <end position="234"/>
    </location>
</feature>
<keyword evidence="2" id="KW-0732">Signal</keyword>
<feature type="compositionally biased region" description="Low complexity" evidence="1">
    <location>
        <begin position="218"/>
        <end position="234"/>
    </location>
</feature>
<dbReference type="AlphaFoldDB" id="A0A7S4FEK8"/>
<protein>
    <recommendedName>
        <fullName evidence="4">Protein RFT1 homolog</fullName>
    </recommendedName>
</protein>
<evidence type="ECO:0000256" key="1">
    <source>
        <dbReference type="SAM" id="MobiDB-lite"/>
    </source>
</evidence>